<proteinExistence type="predicted"/>
<dbReference type="AlphaFoldDB" id="A0A7R9DEP6"/>
<accession>A0A7R9DEP6</accession>
<evidence type="ECO:0000313" key="1">
    <source>
        <dbReference type="EMBL" id="CAD7413284.1"/>
    </source>
</evidence>
<organism evidence="1">
    <name type="scientific">Timema cristinae</name>
    <name type="common">Walking stick</name>
    <dbReference type="NCBI Taxonomy" id="61476"/>
    <lineage>
        <taxon>Eukaryota</taxon>
        <taxon>Metazoa</taxon>
        <taxon>Ecdysozoa</taxon>
        <taxon>Arthropoda</taxon>
        <taxon>Hexapoda</taxon>
        <taxon>Insecta</taxon>
        <taxon>Pterygota</taxon>
        <taxon>Neoptera</taxon>
        <taxon>Polyneoptera</taxon>
        <taxon>Phasmatodea</taxon>
        <taxon>Timematodea</taxon>
        <taxon>Timematoidea</taxon>
        <taxon>Timematidae</taxon>
        <taxon>Timema</taxon>
    </lineage>
</organism>
<dbReference type="EMBL" id="OC323586">
    <property type="protein sequence ID" value="CAD7413284.1"/>
    <property type="molecule type" value="Genomic_DNA"/>
</dbReference>
<protein>
    <submittedName>
        <fullName evidence="1">Uncharacterized protein</fullName>
    </submittedName>
</protein>
<name>A0A7R9DEP6_TIMCR</name>
<reference evidence="1" key="1">
    <citation type="submission" date="2020-11" db="EMBL/GenBank/DDBJ databases">
        <authorList>
            <person name="Tran Van P."/>
        </authorList>
    </citation>
    <scope>NUCLEOTIDE SEQUENCE</scope>
</reference>
<sequence>MRAFSDHHRILSYLYHCLFVSFSGRMAQGVALLLDWSADDGDIGVQILVMAAEGIVKIISASPGDTLHHATGSYHTLKVTRLTIPTFRATHELHL</sequence>
<gene>
    <name evidence="1" type="ORF">TCEB3V08_LOCUS11712</name>
</gene>